<gene>
    <name evidence="2" type="ORF">V6N12_073601</name>
</gene>
<proteinExistence type="predicted"/>
<keyword evidence="3" id="KW-1185">Reference proteome</keyword>
<evidence type="ECO:0000256" key="1">
    <source>
        <dbReference type="SAM" id="MobiDB-lite"/>
    </source>
</evidence>
<reference evidence="2 3" key="1">
    <citation type="journal article" date="2024" name="G3 (Bethesda)">
        <title>Genome assembly of Hibiscus sabdariffa L. provides insights into metabolisms of medicinal natural products.</title>
        <authorList>
            <person name="Kim T."/>
        </authorList>
    </citation>
    <scope>NUCLEOTIDE SEQUENCE [LARGE SCALE GENOMIC DNA]</scope>
    <source>
        <strain evidence="2">TK-2024</strain>
        <tissue evidence="2">Old leaves</tissue>
    </source>
</reference>
<dbReference type="EMBL" id="JBBPBM010001022">
    <property type="protein sequence ID" value="KAK8488286.1"/>
    <property type="molecule type" value="Genomic_DNA"/>
</dbReference>
<evidence type="ECO:0000313" key="2">
    <source>
        <dbReference type="EMBL" id="KAK8488286.1"/>
    </source>
</evidence>
<name>A0ABR2A5I4_9ROSI</name>
<feature type="region of interest" description="Disordered" evidence="1">
    <location>
        <begin position="66"/>
        <end position="85"/>
    </location>
</feature>
<sequence length="85" mass="9125">MMKVVRRGGPALMRWHNAVQYHCPNSVTIDATVRGSDIGTSQTTSSVKLTEQTILVELKMSASASANVPNDATPKIIPNMSQATI</sequence>
<protein>
    <submittedName>
        <fullName evidence="2">Uncharacterized protein</fullName>
    </submittedName>
</protein>
<organism evidence="2 3">
    <name type="scientific">Hibiscus sabdariffa</name>
    <name type="common">roselle</name>
    <dbReference type="NCBI Taxonomy" id="183260"/>
    <lineage>
        <taxon>Eukaryota</taxon>
        <taxon>Viridiplantae</taxon>
        <taxon>Streptophyta</taxon>
        <taxon>Embryophyta</taxon>
        <taxon>Tracheophyta</taxon>
        <taxon>Spermatophyta</taxon>
        <taxon>Magnoliopsida</taxon>
        <taxon>eudicotyledons</taxon>
        <taxon>Gunneridae</taxon>
        <taxon>Pentapetalae</taxon>
        <taxon>rosids</taxon>
        <taxon>malvids</taxon>
        <taxon>Malvales</taxon>
        <taxon>Malvaceae</taxon>
        <taxon>Malvoideae</taxon>
        <taxon>Hibiscus</taxon>
    </lineage>
</organism>
<comment type="caution">
    <text evidence="2">The sequence shown here is derived from an EMBL/GenBank/DDBJ whole genome shotgun (WGS) entry which is preliminary data.</text>
</comment>
<accession>A0ABR2A5I4</accession>
<evidence type="ECO:0000313" key="3">
    <source>
        <dbReference type="Proteomes" id="UP001472677"/>
    </source>
</evidence>
<dbReference type="Proteomes" id="UP001472677">
    <property type="component" value="Unassembled WGS sequence"/>
</dbReference>